<feature type="region of interest" description="Disordered" evidence="1">
    <location>
        <begin position="328"/>
        <end position="369"/>
    </location>
</feature>
<protein>
    <submittedName>
        <fullName evidence="2">Uncharacterized protein</fullName>
    </submittedName>
</protein>
<dbReference type="Proteomes" id="UP001159363">
    <property type="component" value="Chromosome 1"/>
</dbReference>
<proteinExistence type="predicted"/>
<name>A0ABQ9IKZ0_9NEOP</name>
<evidence type="ECO:0000313" key="2">
    <source>
        <dbReference type="EMBL" id="KAJ8896991.1"/>
    </source>
</evidence>
<dbReference type="EMBL" id="JARBHB010000001">
    <property type="protein sequence ID" value="KAJ8896991.1"/>
    <property type="molecule type" value="Genomic_DNA"/>
</dbReference>
<comment type="caution">
    <text evidence="2">The sequence shown here is derived from an EMBL/GenBank/DDBJ whole genome shotgun (WGS) entry which is preliminary data.</text>
</comment>
<feature type="compositionally biased region" description="Basic and acidic residues" evidence="1">
    <location>
        <begin position="358"/>
        <end position="369"/>
    </location>
</feature>
<keyword evidence="3" id="KW-1185">Reference proteome</keyword>
<feature type="compositionally biased region" description="Acidic residues" evidence="1">
    <location>
        <begin position="1"/>
        <end position="10"/>
    </location>
</feature>
<accession>A0ABQ9IKZ0</accession>
<feature type="compositionally biased region" description="Basic and acidic residues" evidence="1">
    <location>
        <begin position="59"/>
        <end position="78"/>
    </location>
</feature>
<organism evidence="2 3">
    <name type="scientific">Dryococelus australis</name>
    <dbReference type="NCBI Taxonomy" id="614101"/>
    <lineage>
        <taxon>Eukaryota</taxon>
        <taxon>Metazoa</taxon>
        <taxon>Ecdysozoa</taxon>
        <taxon>Arthropoda</taxon>
        <taxon>Hexapoda</taxon>
        <taxon>Insecta</taxon>
        <taxon>Pterygota</taxon>
        <taxon>Neoptera</taxon>
        <taxon>Polyneoptera</taxon>
        <taxon>Phasmatodea</taxon>
        <taxon>Verophasmatodea</taxon>
        <taxon>Anareolatae</taxon>
        <taxon>Phasmatidae</taxon>
        <taxon>Eurycanthinae</taxon>
        <taxon>Dryococelus</taxon>
    </lineage>
</organism>
<reference evidence="2 3" key="1">
    <citation type="submission" date="2023-02" db="EMBL/GenBank/DDBJ databases">
        <title>LHISI_Scaffold_Assembly.</title>
        <authorList>
            <person name="Stuart O.P."/>
            <person name="Cleave R."/>
            <person name="Magrath M.J.L."/>
            <person name="Mikheyev A.S."/>
        </authorList>
    </citation>
    <scope>NUCLEOTIDE SEQUENCE [LARGE SCALE GENOMIC DNA]</scope>
    <source>
        <strain evidence="2">Daus_M_001</strain>
        <tissue evidence="2">Leg muscle</tissue>
    </source>
</reference>
<sequence>MSGCTEEGDYWEVSLNSPPPSTSPEGVRENGDVITGSCQSSLPPGVRHNAKTQGGSLRKPADKRLDTHARKSESDPAGKRTRFALVVGEHSNRCVTAAPRIVGRPSFLKPRGSTRKHTDDARIERKTLIAKKEKKYRGVAVHREHGCWFYGRGGTAARQPASLLVEPGPIPGGVAPGFPRVGIVPDDATGRRVFFSSISSFTHPFTVAHSRAGHWGTCNPQRNMAENLIASPARIIPKLCTPLMEFNAPARRRPKVYPPEISAHASRPGPPPRPRLCAAPTGLGGLGNSIYNVHDVLRVLYVPRPKCVFFSYIDIMGTRLIGIEEKERRDTASVSSDQVGWARHKGERLEAGPNDQWPDLRAEWPPERP</sequence>
<feature type="region of interest" description="Disordered" evidence="1">
    <location>
        <begin position="1"/>
        <end position="80"/>
    </location>
</feature>
<gene>
    <name evidence="2" type="ORF">PR048_002337</name>
</gene>
<evidence type="ECO:0000313" key="3">
    <source>
        <dbReference type="Proteomes" id="UP001159363"/>
    </source>
</evidence>
<evidence type="ECO:0000256" key="1">
    <source>
        <dbReference type="SAM" id="MobiDB-lite"/>
    </source>
</evidence>